<dbReference type="AlphaFoldDB" id="A0A934RDV1"/>
<feature type="transmembrane region" description="Helical" evidence="1">
    <location>
        <begin position="55"/>
        <end position="77"/>
    </location>
</feature>
<gene>
    <name evidence="2" type="ORF">JIN81_09595</name>
</gene>
<protein>
    <submittedName>
        <fullName evidence="2">Phage holin family protein</fullName>
    </submittedName>
</protein>
<name>A0A934RDV1_9BACT</name>
<reference evidence="2" key="1">
    <citation type="submission" date="2021-01" db="EMBL/GenBank/DDBJ databases">
        <title>Modified the classification status of verrucomicrobia.</title>
        <authorList>
            <person name="Feng X."/>
        </authorList>
    </citation>
    <scope>NUCLEOTIDE SEQUENCE</scope>
    <source>
        <strain evidence="2">KCTC 22201</strain>
    </source>
</reference>
<keyword evidence="1" id="KW-0812">Transmembrane</keyword>
<dbReference type="InterPro" id="IPR009937">
    <property type="entry name" value="Phage_holin_3_6"/>
</dbReference>
<organism evidence="2 3">
    <name type="scientific">Haloferula rosea</name>
    <dbReference type="NCBI Taxonomy" id="490093"/>
    <lineage>
        <taxon>Bacteria</taxon>
        <taxon>Pseudomonadati</taxon>
        <taxon>Verrucomicrobiota</taxon>
        <taxon>Verrucomicrobiia</taxon>
        <taxon>Verrucomicrobiales</taxon>
        <taxon>Verrucomicrobiaceae</taxon>
        <taxon>Haloferula</taxon>
    </lineage>
</organism>
<keyword evidence="1" id="KW-1133">Transmembrane helix</keyword>
<evidence type="ECO:0000256" key="1">
    <source>
        <dbReference type="SAM" id="Phobius"/>
    </source>
</evidence>
<proteinExistence type="predicted"/>
<dbReference type="Pfam" id="PF07332">
    <property type="entry name" value="Phage_holin_3_6"/>
    <property type="match status" value="1"/>
</dbReference>
<feature type="transmembrane region" description="Helical" evidence="1">
    <location>
        <begin position="24"/>
        <end position="49"/>
    </location>
</feature>
<evidence type="ECO:0000313" key="2">
    <source>
        <dbReference type="EMBL" id="MBK1827276.1"/>
    </source>
</evidence>
<dbReference type="EMBL" id="JAENII010000006">
    <property type="protein sequence ID" value="MBK1827276.1"/>
    <property type="molecule type" value="Genomic_DNA"/>
</dbReference>
<sequence>MDSRLELFRLEAQAAGRDAAQRGVLVAIIAVGAGLTWILLLTGLIGLIANVQDAIPWYGLTLLAALAHLLVAVAAILRLRQPGPSSFPLTRNELAKDREWLQRLKNTPPKSKP</sequence>
<comment type="caution">
    <text evidence="2">The sequence shown here is derived from an EMBL/GenBank/DDBJ whole genome shotgun (WGS) entry which is preliminary data.</text>
</comment>
<accession>A0A934RDV1</accession>
<evidence type="ECO:0000313" key="3">
    <source>
        <dbReference type="Proteomes" id="UP000658278"/>
    </source>
</evidence>
<dbReference type="Proteomes" id="UP000658278">
    <property type="component" value="Unassembled WGS sequence"/>
</dbReference>
<keyword evidence="1" id="KW-0472">Membrane</keyword>
<keyword evidence="3" id="KW-1185">Reference proteome</keyword>